<keyword evidence="1" id="KW-0732">Signal</keyword>
<name>A0A1I7XYF0_9BILA</name>
<dbReference type="Proteomes" id="UP000095287">
    <property type="component" value="Unplaced"/>
</dbReference>
<dbReference type="AlphaFoldDB" id="A0A1I7XYF0"/>
<sequence length="246" mass="28483">MTQPIMIHRFLPLLLVAGVAILATAKPISRNDLESAYPVKEDLTRERFAELLRLLPTFTDIFKHVIFPKEFIAFLRTISNDDYEAIKYAFEIVQEDPDIVNLVKRMEEKFPEIHERFMVAVKNFSKRWDALSLDARRSLVTAVFLRYRLQNAMEFLRIMAPHEYYRSIPQDVVAEIDELFPKLSTTVKMLHEEFDVSSDEQAKIKEVVDLLLACEDLTANKCGAYKKALESGNSQDVIPFLGNFTF</sequence>
<protein>
    <submittedName>
        <fullName evidence="3">Fatty-acid and retinol-binding protein 1</fullName>
    </submittedName>
</protein>
<accession>A0A1I7XYF0</accession>
<feature type="chain" id="PRO_5009311504" evidence="1">
    <location>
        <begin position="26"/>
        <end position="246"/>
    </location>
</feature>
<evidence type="ECO:0000256" key="1">
    <source>
        <dbReference type="SAM" id="SignalP"/>
    </source>
</evidence>
<evidence type="ECO:0000313" key="3">
    <source>
        <dbReference type="WBParaSite" id="L893_g10875.t1"/>
    </source>
</evidence>
<organism evidence="2 3">
    <name type="scientific">Steinernema glaseri</name>
    <dbReference type="NCBI Taxonomy" id="37863"/>
    <lineage>
        <taxon>Eukaryota</taxon>
        <taxon>Metazoa</taxon>
        <taxon>Ecdysozoa</taxon>
        <taxon>Nematoda</taxon>
        <taxon>Chromadorea</taxon>
        <taxon>Rhabditida</taxon>
        <taxon>Tylenchina</taxon>
        <taxon>Panagrolaimomorpha</taxon>
        <taxon>Strongyloidoidea</taxon>
        <taxon>Steinernematidae</taxon>
        <taxon>Steinernema</taxon>
    </lineage>
</organism>
<dbReference type="Gene3D" id="1.20.120.1100">
    <property type="match status" value="1"/>
</dbReference>
<feature type="signal peptide" evidence="1">
    <location>
        <begin position="1"/>
        <end position="25"/>
    </location>
</feature>
<dbReference type="WBParaSite" id="L893_g10875.t1">
    <property type="protein sequence ID" value="L893_g10875.t1"/>
    <property type="gene ID" value="L893_g10875"/>
</dbReference>
<proteinExistence type="predicted"/>
<reference evidence="3" key="1">
    <citation type="submission" date="2016-11" db="UniProtKB">
        <authorList>
            <consortium name="WormBaseParasite"/>
        </authorList>
    </citation>
    <scope>IDENTIFICATION</scope>
</reference>
<keyword evidence="2" id="KW-1185">Reference proteome</keyword>
<evidence type="ECO:0000313" key="2">
    <source>
        <dbReference type="Proteomes" id="UP000095287"/>
    </source>
</evidence>